<dbReference type="AlphaFoldDB" id="A0A1R3JRS3"/>
<dbReference type="Gramene" id="OMO97579">
    <property type="protein sequence ID" value="OMO97579"/>
    <property type="gene ID" value="CCACVL1_04515"/>
</dbReference>
<comment type="caution">
    <text evidence="1">The sequence shown here is derived from an EMBL/GenBank/DDBJ whole genome shotgun (WGS) entry which is preliminary data.</text>
</comment>
<dbReference type="Proteomes" id="UP000188268">
    <property type="component" value="Unassembled WGS sequence"/>
</dbReference>
<protein>
    <submittedName>
        <fullName evidence="1">Uncharacterized protein</fullName>
    </submittedName>
</protein>
<organism evidence="1 2">
    <name type="scientific">Corchorus capsularis</name>
    <name type="common">Jute</name>
    <dbReference type="NCBI Taxonomy" id="210143"/>
    <lineage>
        <taxon>Eukaryota</taxon>
        <taxon>Viridiplantae</taxon>
        <taxon>Streptophyta</taxon>
        <taxon>Embryophyta</taxon>
        <taxon>Tracheophyta</taxon>
        <taxon>Spermatophyta</taxon>
        <taxon>Magnoliopsida</taxon>
        <taxon>eudicotyledons</taxon>
        <taxon>Gunneridae</taxon>
        <taxon>Pentapetalae</taxon>
        <taxon>rosids</taxon>
        <taxon>malvids</taxon>
        <taxon>Malvales</taxon>
        <taxon>Malvaceae</taxon>
        <taxon>Grewioideae</taxon>
        <taxon>Apeibeae</taxon>
        <taxon>Corchorus</taxon>
    </lineage>
</organism>
<keyword evidence="2" id="KW-1185">Reference proteome</keyword>
<accession>A0A1R3JRS3</accession>
<proteinExistence type="predicted"/>
<sequence>MDVVANGHNKPTRMVIAFVYGGPRVGDDSLKKVFQKDLSAADGKLMRANKEFNFAEEIVSNPLQTPVMVTLIKTNSGSLREITCQCDAQKEM</sequence>
<evidence type="ECO:0000313" key="2">
    <source>
        <dbReference type="Proteomes" id="UP000188268"/>
    </source>
</evidence>
<gene>
    <name evidence="1" type="ORF">CCACVL1_04515</name>
</gene>
<dbReference type="EMBL" id="AWWV01007205">
    <property type="protein sequence ID" value="OMO97579.1"/>
    <property type="molecule type" value="Genomic_DNA"/>
</dbReference>
<name>A0A1R3JRS3_COCAP</name>
<reference evidence="1 2" key="1">
    <citation type="submission" date="2013-09" db="EMBL/GenBank/DDBJ databases">
        <title>Corchorus capsularis genome sequencing.</title>
        <authorList>
            <person name="Alam M."/>
            <person name="Haque M.S."/>
            <person name="Islam M.S."/>
            <person name="Emdad E.M."/>
            <person name="Islam M.M."/>
            <person name="Ahmed B."/>
            <person name="Halim A."/>
            <person name="Hossen Q.M.M."/>
            <person name="Hossain M.Z."/>
            <person name="Ahmed R."/>
            <person name="Khan M.M."/>
            <person name="Islam R."/>
            <person name="Rashid M.M."/>
            <person name="Khan S.A."/>
            <person name="Rahman M.S."/>
            <person name="Alam M."/>
        </authorList>
    </citation>
    <scope>NUCLEOTIDE SEQUENCE [LARGE SCALE GENOMIC DNA]</scope>
    <source>
        <strain evidence="2">cv. CVL-1</strain>
        <tissue evidence="1">Whole seedling</tissue>
    </source>
</reference>
<dbReference type="OrthoDB" id="438440at2759"/>
<evidence type="ECO:0000313" key="1">
    <source>
        <dbReference type="EMBL" id="OMO97579.1"/>
    </source>
</evidence>